<dbReference type="PROSITE" id="PS50003">
    <property type="entry name" value="PH_DOMAIN"/>
    <property type="match status" value="1"/>
</dbReference>
<dbReference type="Gene3D" id="1.20.900.10">
    <property type="entry name" value="Dbl homology (DH) domain"/>
    <property type="match status" value="1"/>
</dbReference>
<dbReference type="SUPFAM" id="SSF50729">
    <property type="entry name" value="PH domain-like"/>
    <property type="match status" value="1"/>
</dbReference>
<evidence type="ECO:0000256" key="4">
    <source>
        <dbReference type="SAM" id="MobiDB-lite"/>
    </source>
</evidence>
<feature type="region of interest" description="Disordered" evidence="4">
    <location>
        <begin position="210"/>
        <end position="256"/>
    </location>
</feature>
<keyword evidence="1 3" id="KW-0728">SH3 domain</keyword>
<dbReference type="SUPFAM" id="SSF50044">
    <property type="entry name" value="SH3-domain"/>
    <property type="match status" value="1"/>
</dbReference>
<accession>A0AAZ3QDY2</accession>
<dbReference type="InterPro" id="IPR047271">
    <property type="entry name" value="Ephexin-like"/>
</dbReference>
<evidence type="ECO:0000259" key="6">
    <source>
        <dbReference type="PROSITE" id="PS50003"/>
    </source>
</evidence>
<dbReference type="Pfam" id="PF00621">
    <property type="entry name" value="RhoGEF"/>
    <property type="match status" value="1"/>
</dbReference>
<keyword evidence="2" id="KW-0344">Guanine-nucleotide releasing factor</keyword>
<dbReference type="Proteomes" id="UP000694402">
    <property type="component" value="Unassembled WGS sequence"/>
</dbReference>
<dbReference type="Ensembl" id="ENSOTST00005150098.1">
    <property type="protein sequence ID" value="ENSOTSP00005127532.1"/>
    <property type="gene ID" value="ENSOTSG00005067796.1"/>
</dbReference>
<dbReference type="InterPro" id="IPR035899">
    <property type="entry name" value="DBL_dom_sf"/>
</dbReference>
<reference evidence="8" key="3">
    <citation type="submission" date="2025-09" db="UniProtKB">
        <authorList>
            <consortium name="Ensembl"/>
        </authorList>
    </citation>
    <scope>IDENTIFICATION</scope>
</reference>
<dbReference type="CDD" id="cd01221">
    <property type="entry name" value="PH_ephexin"/>
    <property type="match status" value="1"/>
</dbReference>
<organism evidence="8 9">
    <name type="scientific">Oncorhynchus tshawytscha</name>
    <name type="common">Chinook salmon</name>
    <name type="synonym">Salmo tshawytscha</name>
    <dbReference type="NCBI Taxonomy" id="74940"/>
    <lineage>
        <taxon>Eukaryota</taxon>
        <taxon>Metazoa</taxon>
        <taxon>Chordata</taxon>
        <taxon>Craniata</taxon>
        <taxon>Vertebrata</taxon>
        <taxon>Euteleostomi</taxon>
        <taxon>Actinopterygii</taxon>
        <taxon>Neopterygii</taxon>
        <taxon>Teleostei</taxon>
        <taxon>Protacanthopterygii</taxon>
        <taxon>Salmoniformes</taxon>
        <taxon>Salmonidae</taxon>
        <taxon>Salmoninae</taxon>
        <taxon>Oncorhynchus</taxon>
    </lineage>
</organism>
<dbReference type="Pfam" id="PF07653">
    <property type="entry name" value="SH3_2"/>
    <property type="match status" value="1"/>
</dbReference>
<dbReference type="GO" id="GO:0005085">
    <property type="term" value="F:guanyl-nucleotide exchange factor activity"/>
    <property type="evidence" value="ECO:0007669"/>
    <property type="project" value="UniProtKB-KW"/>
</dbReference>
<dbReference type="GeneTree" id="ENSGT01030000234571"/>
<reference evidence="8" key="2">
    <citation type="submission" date="2025-08" db="UniProtKB">
        <authorList>
            <consortium name="Ensembl"/>
        </authorList>
    </citation>
    <scope>IDENTIFICATION</scope>
</reference>
<dbReference type="SUPFAM" id="SSF48065">
    <property type="entry name" value="DBL homology domain (DH-domain)"/>
    <property type="match status" value="1"/>
</dbReference>
<feature type="compositionally biased region" description="Low complexity" evidence="4">
    <location>
        <begin position="421"/>
        <end position="437"/>
    </location>
</feature>
<feature type="compositionally biased region" description="Low complexity" evidence="4">
    <location>
        <begin position="353"/>
        <end position="362"/>
    </location>
</feature>
<dbReference type="AlphaFoldDB" id="A0AAZ3QDY2"/>
<dbReference type="InterPro" id="IPR001452">
    <property type="entry name" value="SH3_domain"/>
</dbReference>
<feature type="compositionally biased region" description="Pro residues" evidence="4">
    <location>
        <begin position="438"/>
        <end position="458"/>
    </location>
</feature>
<dbReference type="Gene3D" id="2.30.30.40">
    <property type="entry name" value="SH3 Domains"/>
    <property type="match status" value="1"/>
</dbReference>
<dbReference type="FunFam" id="1.20.900.10:FF:000007">
    <property type="entry name" value="rho guanine nucleotide exchange factor 19"/>
    <property type="match status" value="1"/>
</dbReference>
<feature type="region of interest" description="Disordered" evidence="4">
    <location>
        <begin position="348"/>
        <end position="507"/>
    </location>
</feature>
<dbReference type="InterPro" id="IPR001849">
    <property type="entry name" value="PH_domain"/>
</dbReference>
<dbReference type="SMART" id="SM00326">
    <property type="entry name" value="SH3"/>
    <property type="match status" value="1"/>
</dbReference>
<feature type="compositionally biased region" description="Pro residues" evidence="4">
    <location>
        <begin position="12"/>
        <end position="34"/>
    </location>
</feature>
<proteinExistence type="predicted"/>
<feature type="domain" description="SH3" evidence="5">
    <location>
        <begin position="988"/>
        <end position="1049"/>
    </location>
</feature>
<dbReference type="InterPro" id="IPR036028">
    <property type="entry name" value="SH3-like_dom_sf"/>
</dbReference>
<reference evidence="9" key="1">
    <citation type="journal article" date="2018" name="PLoS ONE">
        <title>Chinook salmon (Oncorhynchus tshawytscha) genome and transcriptome.</title>
        <authorList>
            <person name="Christensen K.A."/>
            <person name="Leong J.S."/>
            <person name="Sakhrani D."/>
            <person name="Biagi C.A."/>
            <person name="Minkley D.R."/>
            <person name="Withler R.E."/>
            <person name="Rondeau E.B."/>
            <person name="Koop B.F."/>
            <person name="Devlin R.H."/>
        </authorList>
    </citation>
    <scope>NUCLEOTIDE SEQUENCE [LARGE SCALE GENOMIC DNA]</scope>
</reference>
<feature type="domain" description="PH" evidence="6">
    <location>
        <begin position="871"/>
        <end position="975"/>
    </location>
</feature>
<dbReference type="Gene3D" id="2.30.29.30">
    <property type="entry name" value="Pleckstrin-homology domain (PH domain)/Phosphotyrosine-binding domain (PTB)"/>
    <property type="match status" value="1"/>
</dbReference>
<evidence type="ECO:0000256" key="1">
    <source>
        <dbReference type="ARBA" id="ARBA00022443"/>
    </source>
</evidence>
<sequence length="1078" mass="121336">MSLPEPSIRPTSPLPPRPEAKPRPPISRKPPPSNGSPSTPSQLGERGSTGSNSRGKVKSIVSKFSHPETTPTTRGYATPTANGTTVNPPLRTRGPRRAPTVKPKPSRASIQQSASPDQAPPLPMKRSRILRQQSDQANRDTPGGEEGIPASRSAPDGKEVELQLIGGVEVEPEHGSGTPLSPCCDQDCSCVCHLHRPGMKLIWVPINKEEEEEEEEIVLEEETEEEERGREGESEAGDEEEEEGGSGLLSEERAGQRFKKAKFNQVLDVMIAKGNRRRSDPGSQVILASLALKRSQSPPIPPKRTQSPPSHLNAFIEEEDSIYEATLLMVEPTPRKICQELDIKKPVRWSKLSSSNSEENNSIQSDSDPSQTQTTEDAPPAIPPRVPLAQDKSKTPGHNLTPVHRGGIALPQPTAEEWRSLHPSSPNHSSSPIVPHRVAPPPPTSPLLPHRVPPPQPPKTGRDDRRLSNISGHSINQAIKEQEEDGRTKGEKEDKEEDCTPVAPPRRGSYIDWESRLQDGKVTRRGYCIDWESRLQDGKVTRTGSYIDWESRLQDEPLYQTYRATVITKEIRRQTVCRNISKTSADYHMDWTARRVGVGMGSGGMGAVGSGTIPLPTPGQSTLWQDIPGVRDSGVLETLSPEQCKYQESMFEVLTSEASYLRSLRVLTEHFLDSRDLDEALIIRDRKTLFSNVLRVREVSERFLKDLEDRMDEGLVFSDICDIIHYHAQHNFPAYIDYVRNQIYQEKTYTSLMKTNVAFATVITRLQESPQCQRLPFMSFLLLPFQRITRIKMLIENILKRTKEGTTEEQTASKALDSVSKIIEECNTQVGKMKQVEELIHLSKTLEFDKLKAIPIISQTRFLEKRGEVQEMAKGGNLFNLRPKFTPVYLFLFNDLLIIATKKGSERFVVMDHAHRSLVQVQPIREDQALSPSYEHCFCLTLLENHQGRMMERLMKASSQSDLHRWIAAFPNPGNHDGDQEEVIYDDWDCPQVQCVEQYIAQQADELTLEPTEIINVVRKTNEGLYEGIRLSDGQKGWFPVENVLEITNEHVRRRNLRERYRVIQAASIVTNKVKTLP</sequence>
<dbReference type="PROSITE" id="PS50010">
    <property type="entry name" value="DH_2"/>
    <property type="match status" value="1"/>
</dbReference>
<evidence type="ECO:0000259" key="7">
    <source>
        <dbReference type="PROSITE" id="PS50010"/>
    </source>
</evidence>
<evidence type="ECO:0000313" key="8">
    <source>
        <dbReference type="Ensembl" id="ENSOTSP00005127532.1"/>
    </source>
</evidence>
<dbReference type="PANTHER" id="PTHR12845:SF7">
    <property type="entry name" value="RHO GUANINE NUCLEOTIDE EXCHANGE FACTOR 15"/>
    <property type="match status" value="1"/>
</dbReference>
<feature type="compositionally biased region" description="Polar residues" evidence="4">
    <location>
        <begin position="468"/>
        <end position="479"/>
    </location>
</feature>
<name>A0AAZ3QDY2_ONCTS</name>
<evidence type="ECO:0000259" key="5">
    <source>
        <dbReference type="PROSITE" id="PS50002"/>
    </source>
</evidence>
<feature type="compositionally biased region" description="Polar residues" evidence="4">
    <location>
        <begin position="363"/>
        <end position="376"/>
    </location>
</feature>
<dbReference type="CDD" id="cd00160">
    <property type="entry name" value="RhoGEF"/>
    <property type="match status" value="1"/>
</dbReference>
<dbReference type="PROSITE" id="PS50002">
    <property type="entry name" value="SH3"/>
    <property type="match status" value="1"/>
</dbReference>
<dbReference type="InterPro" id="IPR011993">
    <property type="entry name" value="PH-like_dom_sf"/>
</dbReference>
<feature type="region of interest" description="Disordered" evidence="4">
    <location>
        <begin position="274"/>
        <end position="312"/>
    </location>
</feature>
<protein>
    <recommendedName>
        <fullName evidence="10">Rho guanine nucleotide exchange factor 15</fullName>
    </recommendedName>
</protein>
<feature type="compositionally biased region" description="Low complexity" evidence="4">
    <location>
        <begin position="67"/>
        <end position="80"/>
    </location>
</feature>
<evidence type="ECO:0008006" key="10">
    <source>
        <dbReference type="Google" id="ProtNLM"/>
    </source>
</evidence>
<keyword evidence="9" id="KW-1185">Reference proteome</keyword>
<dbReference type="SMART" id="SM00325">
    <property type="entry name" value="RhoGEF"/>
    <property type="match status" value="1"/>
</dbReference>
<dbReference type="CDD" id="cd11793">
    <property type="entry name" value="SH3_ephexin1_like"/>
    <property type="match status" value="1"/>
</dbReference>
<feature type="region of interest" description="Disordered" evidence="4">
    <location>
        <begin position="1"/>
        <end position="179"/>
    </location>
</feature>
<feature type="compositionally biased region" description="Acidic residues" evidence="4">
    <location>
        <begin position="234"/>
        <end position="244"/>
    </location>
</feature>
<feature type="domain" description="DH" evidence="7">
    <location>
        <begin position="645"/>
        <end position="829"/>
    </location>
</feature>
<dbReference type="InterPro" id="IPR000219">
    <property type="entry name" value="DH_dom"/>
</dbReference>
<feature type="compositionally biased region" description="Acidic residues" evidence="4">
    <location>
        <begin position="210"/>
        <end position="226"/>
    </location>
</feature>
<gene>
    <name evidence="8" type="primary">arhgef15b</name>
</gene>
<evidence type="ECO:0000256" key="2">
    <source>
        <dbReference type="ARBA" id="ARBA00022658"/>
    </source>
</evidence>
<evidence type="ECO:0000313" key="9">
    <source>
        <dbReference type="Proteomes" id="UP000694402"/>
    </source>
</evidence>
<dbReference type="InterPro" id="IPR047270">
    <property type="entry name" value="PH_ephexin"/>
</dbReference>
<evidence type="ECO:0000256" key="3">
    <source>
        <dbReference type="PROSITE-ProRule" id="PRU00192"/>
    </source>
</evidence>
<dbReference type="PANTHER" id="PTHR12845">
    <property type="entry name" value="GUANINE NUCLEOTIDE EXCHANGE FACTOR"/>
    <property type="match status" value="1"/>
</dbReference>